<comment type="caution">
    <text evidence="2">The sequence shown here is derived from an EMBL/GenBank/DDBJ whole genome shotgun (WGS) entry which is preliminary data.</text>
</comment>
<evidence type="ECO:0000313" key="2">
    <source>
        <dbReference type="EMBL" id="REC60142.1"/>
    </source>
</evidence>
<gene>
    <name evidence="2" type="ORF">DRF65_22595</name>
</gene>
<name>A0A3D9C3K2_9FLAO</name>
<dbReference type="EMBL" id="QNVT01000028">
    <property type="protein sequence ID" value="REC60142.1"/>
    <property type="molecule type" value="Genomic_DNA"/>
</dbReference>
<sequence length="75" mass="8446">MKTKILTLHIVAGILLSIVILSCREENLPHIPYPDVPIITTERIVSKADSTKLEKEPEIGQTDPPKDRDNWKASK</sequence>
<protein>
    <submittedName>
        <fullName evidence="2">Uncharacterized protein</fullName>
    </submittedName>
</protein>
<organism evidence="2 3">
    <name type="scientific">Chryseobacterium pennae</name>
    <dbReference type="NCBI Taxonomy" id="2258962"/>
    <lineage>
        <taxon>Bacteria</taxon>
        <taxon>Pseudomonadati</taxon>
        <taxon>Bacteroidota</taxon>
        <taxon>Flavobacteriia</taxon>
        <taxon>Flavobacteriales</taxon>
        <taxon>Weeksellaceae</taxon>
        <taxon>Chryseobacterium group</taxon>
        <taxon>Chryseobacterium</taxon>
    </lineage>
</organism>
<dbReference type="PROSITE" id="PS51257">
    <property type="entry name" value="PROKAR_LIPOPROTEIN"/>
    <property type="match status" value="1"/>
</dbReference>
<keyword evidence="3" id="KW-1185">Reference proteome</keyword>
<dbReference type="RefSeq" id="WP_115972990.1">
    <property type="nucleotide sequence ID" value="NZ_QNVT01000028.1"/>
</dbReference>
<accession>A0A3D9C3K2</accession>
<dbReference type="Proteomes" id="UP000256686">
    <property type="component" value="Unassembled WGS sequence"/>
</dbReference>
<evidence type="ECO:0000313" key="3">
    <source>
        <dbReference type="Proteomes" id="UP000256686"/>
    </source>
</evidence>
<proteinExistence type="predicted"/>
<reference evidence="3" key="1">
    <citation type="submission" date="2018-06" db="EMBL/GenBank/DDBJ databases">
        <authorList>
            <person name="Lum Nde A."/>
            <person name="Hugo C."/>
        </authorList>
    </citation>
    <scope>NUCLEOTIDE SEQUENCE [LARGE SCALE GENOMIC DNA]</scope>
    <source>
        <strain evidence="3">1_F178</strain>
    </source>
</reference>
<dbReference type="AlphaFoldDB" id="A0A3D9C3K2"/>
<evidence type="ECO:0000256" key="1">
    <source>
        <dbReference type="SAM" id="MobiDB-lite"/>
    </source>
</evidence>
<feature type="region of interest" description="Disordered" evidence="1">
    <location>
        <begin position="48"/>
        <end position="75"/>
    </location>
</feature>